<name>T1K492_TETUR</name>
<dbReference type="GO" id="GO:0006325">
    <property type="term" value="P:chromatin organization"/>
    <property type="evidence" value="ECO:0007669"/>
    <property type="project" value="InterPro"/>
</dbReference>
<feature type="region of interest" description="Disordered" evidence="3">
    <location>
        <begin position="294"/>
        <end position="319"/>
    </location>
</feature>
<evidence type="ECO:0000313" key="5">
    <source>
        <dbReference type="Proteomes" id="UP000015104"/>
    </source>
</evidence>
<reference evidence="5" key="1">
    <citation type="submission" date="2011-08" db="EMBL/GenBank/DDBJ databases">
        <authorList>
            <person name="Rombauts S."/>
        </authorList>
    </citation>
    <scope>NUCLEOTIDE SEQUENCE</scope>
    <source>
        <strain evidence="5">London</strain>
    </source>
</reference>
<evidence type="ECO:0000313" key="4">
    <source>
        <dbReference type="EnsemblMetazoa" id="tetur05g01760.1"/>
    </source>
</evidence>
<organism evidence="4 5">
    <name type="scientific">Tetranychus urticae</name>
    <name type="common">Two-spotted spider mite</name>
    <dbReference type="NCBI Taxonomy" id="32264"/>
    <lineage>
        <taxon>Eukaryota</taxon>
        <taxon>Metazoa</taxon>
        <taxon>Ecdysozoa</taxon>
        <taxon>Arthropoda</taxon>
        <taxon>Chelicerata</taxon>
        <taxon>Arachnida</taxon>
        <taxon>Acari</taxon>
        <taxon>Acariformes</taxon>
        <taxon>Trombidiformes</taxon>
        <taxon>Prostigmata</taxon>
        <taxon>Eleutherengona</taxon>
        <taxon>Raphignathae</taxon>
        <taxon>Tetranychoidea</taxon>
        <taxon>Tetranychidae</taxon>
        <taxon>Tetranychus</taxon>
    </lineage>
</organism>
<dbReference type="InterPro" id="IPR033053">
    <property type="entry name" value="Hir3/CABIN1"/>
</dbReference>
<dbReference type="OMA" id="HAKANIP"/>
<evidence type="ECO:0000256" key="2">
    <source>
        <dbReference type="ARBA" id="ARBA00023242"/>
    </source>
</evidence>
<dbReference type="STRING" id="32264.T1K492"/>
<dbReference type="PANTHER" id="PTHR15502:SF7">
    <property type="entry name" value="CALCINEURIN-BINDING PROTEIN CABIN-1"/>
    <property type="match status" value="1"/>
</dbReference>
<feature type="region of interest" description="Disordered" evidence="3">
    <location>
        <begin position="1184"/>
        <end position="1204"/>
    </location>
</feature>
<keyword evidence="5" id="KW-1185">Reference proteome</keyword>
<protein>
    <recommendedName>
        <fullName evidence="6">Calcineurin-binding protein cabin-1 MEF2-binding domain-containing protein</fullName>
    </recommendedName>
</protein>
<sequence length="1358" mass="156280">MIKIKALNEEVSASEDECEEPENGLLTSEAQEEHLHSLYCQALKLIDSDKEQAKTEFISLLDNLDQLDEAPGINNIKNLKYLSLKNLGLISPKNLDYFLDALTIDGGDVTLWIETGRRALNEFINLPLARACFEEAAKISPCNWLVVDTLIGLYFVLNDYVNCLELCAKALLKDQHYFKARLIISEILKRSPALLSELPKNLHFLINWKPSSKDLERSQRILLEFNNLKERRKRKFIEDETNQNEKRRRLSLNLDSSVVGSLQTLGTALKNILYELEKEGYPRSTIITVDLETGSDEAPSTDDNISDECSEKDKNVNKSEKRGSFPFEFIDKRRSTRVQRIHNKTSDACELSSDNIYEKVLSMIPNSILNHQVKVKKPEIEAPKFNDAQVENSILSRFMAKQKESKSNGKRINQLIADFLFGIADQAISIKLPSVFIELYKIHRQTYDLPCPLSCQLDNDVTFEEINLILTANEMEFQQSEIIFLTQMLPILRNNLTPSDYDQFYVRLLTLRGIKENQVDYLLVANEKIVSNNIKLIQASNQVIYNSSSLKSMINTLNENNLDKLLSEQRHEELIELLASKSDFSEPEENYLCQAIESSQSWHRGIEIISGSKKLTDQLLKLLRTCLKNGSNLTIGGDLVTRLLKLGTEQYSALAWTCILYIFISELNRGVDEKKIVCLIVTVHQYLGRAGTCTQANGEFLLLALDFAINQCSRTKDDLILQCFACLYNHPPPRPGCTFLQAHPSVSQIPLQWEHVDIIYNYFMPEILPEFDSVKRDSIDSDTEILLCRIVALIPDHLNPEKDAKSISDYLENGTPMTRELTIPKHQVTQHLFYFLADYYFKNQEFLKAKNFYILDLTLNHDRFDSWAACALSITHLIEQYFASGDDIFYRSTDEVIRLVESSFRCYVEALHIEPNNCKIWIEYGNLAYNVASYISRVIKRISMDPSDKKNLIKQKKKMLQRARVCFKSANNVADAEEVWLHYYFLGKIAERNNILQALKYYELSDLHLALSGATYPSKISYHNSTRLSIEALEVHYRIHACVLKYVRRHNGRMPAKTLSQIKIHLLRALRSPFTKQAQVSNSTSDHDYISNEIRLNTVNNQISNDVREVVSDLVTLVDDGVLEGDERRLKPKIMEMCLEAMNRCLQRFPNHYKSLYRLAHHFFSLKDFIAARVVLLGRFTASSGSSSLLKKPENLLDSNNQDSSKPEPILGLFSDHKNNNLFNGIWRIPTDDIDRPGSFSTHMFRSTQLLIKISWATSDLYRLLAIAIQLSKTPEVGKKYLRDVDREYLAKDTLRRCFSILKNRIEESQQNRNKLDQIRNDVRKVSERLMKYSIYQKDTMSFIGECEQLLQTVQLSH</sequence>
<accession>T1K492</accession>
<dbReference type="OrthoDB" id="6376137at2759"/>
<dbReference type="eggNOG" id="ENOG502QPUI">
    <property type="taxonomic scope" value="Eukaryota"/>
</dbReference>
<feature type="compositionally biased region" description="Basic and acidic residues" evidence="3">
    <location>
        <begin position="309"/>
        <end position="319"/>
    </location>
</feature>
<dbReference type="KEGG" id="tut:107360561"/>
<dbReference type="EnsemblMetazoa" id="tetur05g01760.1">
    <property type="protein sequence ID" value="tetur05g01760.1"/>
    <property type="gene ID" value="tetur05g01760"/>
</dbReference>
<reference evidence="4" key="2">
    <citation type="submission" date="2015-06" db="UniProtKB">
        <authorList>
            <consortium name="EnsemblMetazoa"/>
        </authorList>
    </citation>
    <scope>IDENTIFICATION</scope>
</reference>
<dbReference type="GO" id="GO:0031491">
    <property type="term" value="F:nucleosome binding"/>
    <property type="evidence" value="ECO:0007669"/>
    <property type="project" value="TreeGrafter"/>
</dbReference>
<evidence type="ECO:0008006" key="6">
    <source>
        <dbReference type="Google" id="ProtNLM"/>
    </source>
</evidence>
<dbReference type="Proteomes" id="UP000015104">
    <property type="component" value="Unassembled WGS sequence"/>
</dbReference>
<dbReference type="EMBL" id="CAEY01001565">
    <property type="status" value="NOT_ANNOTATED_CDS"/>
    <property type="molecule type" value="Genomic_DNA"/>
</dbReference>
<evidence type="ECO:0000256" key="1">
    <source>
        <dbReference type="ARBA" id="ARBA00004123"/>
    </source>
</evidence>
<keyword evidence="2" id="KW-0539">Nucleus</keyword>
<dbReference type="HOGENOM" id="CLU_257209_0_0_1"/>
<comment type="subcellular location">
    <subcellularLocation>
        <location evidence="1">Nucleus</location>
    </subcellularLocation>
</comment>
<dbReference type="PANTHER" id="PTHR15502">
    <property type="entry name" value="CALCINEURIN-BINDING PROTEIN CABIN 1-RELATED"/>
    <property type="match status" value="1"/>
</dbReference>
<gene>
    <name evidence="4" type="primary">107360561</name>
</gene>
<evidence type="ECO:0000256" key="3">
    <source>
        <dbReference type="SAM" id="MobiDB-lite"/>
    </source>
</evidence>
<dbReference type="GO" id="GO:0005634">
    <property type="term" value="C:nucleus"/>
    <property type="evidence" value="ECO:0007669"/>
    <property type="project" value="UniProtKB-SubCell"/>
</dbReference>
<proteinExistence type="predicted"/>